<feature type="region of interest" description="Disordered" evidence="1">
    <location>
        <begin position="371"/>
        <end position="437"/>
    </location>
</feature>
<feature type="region of interest" description="Disordered" evidence="1">
    <location>
        <begin position="1"/>
        <end position="54"/>
    </location>
</feature>
<dbReference type="PANTHER" id="PTHR15992:SF5">
    <property type="entry name" value="HOLLIDAY JUNCTION RECOGNITION PROTEIN"/>
    <property type="match status" value="1"/>
</dbReference>
<feature type="compositionally biased region" description="Acidic residues" evidence="1">
    <location>
        <begin position="997"/>
        <end position="1029"/>
    </location>
</feature>
<feature type="region of interest" description="Disordered" evidence="1">
    <location>
        <begin position="449"/>
        <end position="613"/>
    </location>
</feature>
<protein>
    <recommendedName>
        <fullName evidence="4">Myb-like DNA-binding domain protein</fullName>
    </recommendedName>
</protein>
<dbReference type="Pfam" id="PF10384">
    <property type="entry name" value="Scm3"/>
    <property type="match status" value="1"/>
</dbReference>
<dbReference type="GO" id="GO:0042393">
    <property type="term" value="F:histone binding"/>
    <property type="evidence" value="ECO:0007669"/>
    <property type="project" value="InterPro"/>
</dbReference>
<gene>
    <name evidence="2" type="ORF">ED733_006082</name>
</gene>
<feature type="compositionally biased region" description="Acidic residues" evidence="1">
    <location>
        <begin position="17"/>
        <end position="38"/>
    </location>
</feature>
<dbReference type="GO" id="GO:0046982">
    <property type="term" value="F:protein heterodimerization activity"/>
    <property type="evidence" value="ECO:0007669"/>
    <property type="project" value="InterPro"/>
</dbReference>
<feature type="compositionally biased region" description="Basic and acidic residues" evidence="1">
    <location>
        <begin position="274"/>
        <end position="284"/>
    </location>
</feature>
<feature type="region of interest" description="Disordered" evidence="1">
    <location>
        <begin position="973"/>
        <end position="1035"/>
    </location>
</feature>
<feature type="compositionally biased region" description="Polar residues" evidence="1">
    <location>
        <begin position="1442"/>
        <end position="1452"/>
    </location>
</feature>
<dbReference type="Pfam" id="PF02178">
    <property type="entry name" value="AT_hook"/>
    <property type="match status" value="3"/>
</dbReference>
<dbReference type="SMART" id="SM00384">
    <property type="entry name" value="AT_hook"/>
    <property type="match status" value="3"/>
</dbReference>
<evidence type="ECO:0000313" key="3">
    <source>
        <dbReference type="Proteomes" id="UP000317257"/>
    </source>
</evidence>
<dbReference type="InterPro" id="IPR017956">
    <property type="entry name" value="AT_hook_DNA-bd_motif"/>
</dbReference>
<feature type="compositionally biased region" description="Low complexity" evidence="1">
    <location>
        <begin position="587"/>
        <end position="613"/>
    </location>
</feature>
<feature type="region of interest" description="Disordered" evidence="1">
    <location>
        <begin position="1059"/>
        <end position="1293"/>
    </location>
</feature>
<name>A0A5C6GCX1_METRR</name>
<feature type="compositionally biased region" description="Polar residues" evidence="1">
    <location>
        <begin position="1371"/>
        <end position="1381"/>
    </location>
</feature>
<comment type="caution">
    <text evidence="2">The sequence shown here is derived from an EMBL/GenBank/DDBJ whole genome shotgun (WGS) entry which is preliminary data.</text>
</comment>
<dbReference type="InterPro" id="IPR018465">
    <property type="entry name" value="Scm3/HJURP"/>
</dbReference>
<feature type="compositionally biased region" description="Polar residues" evidence="1">
    <location>
        <begin position="782"/>
        <end position="793"/>
    </location>
</feature>
<feature type="compositionally biased region" description="Polar residues" evidence="1">
    <location>
        <begin position="405"/>
        <end position="418"/>
    </location>
</feature>
<feature type="compositionally biased region" description="Basic and acidic residues" evidence="1">
    <location>
        <begin position="39"/>
        <end position="53"/>
    </location>
</feature>
<feature type="compositionally biased region" description="Basic and acidic residues" evidence="1">
    <location>
        <begin position="149"/>
        <end position="159"/>
    </location>
</feature>
<feature type="compositionally biased region" description="Basic residues" evidence="1">
    <location>
        <begin position="577"/>
        <end position="586"/>
    </location>
</feature>
<feature type="compositionally biased region" description="Polar residues" evidence="1">
    <location>
        <begin position="538"/>
        <end position="549"/>
    </location>
</feature>
<feature type="compositionally biased region" description="Polar residues" evidence="1">
    <location>
        <begin position="1134"/>
        <end position="1146"/>
    </location>
</feature>
<feature type="compositionally biased region" description="Basic and acidic residues" evidence="1">
    <location>
        <begin position="1456"/>
        <end position="1479"/>
    </location>
</feature>
<accession>A0A5C6GCX1</accession>
<feature type="region of interest" description="Disordered" evidence="1">
    <location>
        <begin position="782"/>
        <end position="814"/>
    </location>
</feature>
<dbReference type="PRINTS" id="PR00929">
    <property type="entry name" value="ATHOOK"/>
</dbReference>
<feature type="compositionally biased region" description="Low complexity" evidence="1">
    <location>
        <begin position="285"/>
        <end position="294"/>
    </location>
</feature>
<feature type="region of interest" description="Disordered" evidence="1">
    <location>
        <begin position="259"/>
        <end position="344"/>
    </location>
</feature>
<feature type="compositionally biased region" description="Low complexity" evidence="1">
    <location>
        <begin position="558"/>
        <end position="568"/>
    </location>
</feature>
<proteinExistence type="predicted"/>
<feature type="region of interest" description="Disordered" evidence="1">
    <location>
        <begin position="680"/>
        <end position="699"/>
    </location>
</feature>
<feature type="compositionally biased region" description="Basic and acidic residues" evidence="1">
    <location>
        <begin position="1192"/>
        <end position="1215"/>
    </location>
</feature>
<feature type="compositionally biased region" description="Polar residues" evidence="1">
    <location>
        <begin position="973"/>
        <end position="982"/>
    </location>
</feature>
<feature type="region of interest" description="Disordered" evidence="1">
    <location>
        <begin position="128"/>
        <end position="184"/>
    </location>
</feature>
<evidence type="ECO:0000256" key="1">
    <source>
        <dbReference type="SAM" id="MobiDB-lite"/>
    </source>
</evidence>
<dbReference type="InterPro" id="IPR009072">
    <property type="entry name" value="Histone-fold"/>
</dbReference>
<evidence type="ECO:0000313" key="2">
    <source>
        <dbReference type="EMBL" id="TWU75269.1"/>
    </source>
</evidence>
<reference evidence="3" key="1">
    <citation type="submission" date="2018-12" db="EMBL/GenBank/DDBJ databases">
        <title>The complete genome of Metarhizium rileyi, a key fungal pathogen of Lepidoptera.</title>
        <authorList>
            <person name="Binneck E."/>
            <person name="Lastra C.C.L."/>
            <person name="Sosa-Gomez D.R."/>
        </authorList>
    </citation>
    <scope>NUCLEOTIDE SEQUENCE [LARGE SCALE GENOMIC DNA]</scope>
    <source>
        <strain evidence="3">Cep018-CH2</strain>
    </source>
</reference>
<feature type="compositionally biased region" description="Polar residues" evidence="1">
    <location>
        <begin position="1411"/>
        <end position="1423"/>
    </location>
</feature>
<dbReference type="GO" id="GO:0003677">
    <property type="term" value="F:DNA binding"/>
    <property type="evidence" value="ECO:0007669"/>
    <property type="project" value="InterPro"/>
</dbReference>
<organism evidence="2 3">
    <name type="scientific">Metarhizium rileyi (strain RCEF 4871)</name>
    <name type="common">Nomuraea rileyi</name>
    <dbReference type="NCBI Taxonomy" id="1649241"/>
    <lineage>
        <taxon>Eukaryota</taxon>
        <taxon>Fungi</taxon>
        <taxon>Dikarya</taxon>
        <taxon>Ascomycota</taxon>
        <taxon>Pezizomycotina</taxon>
        <taxon>Sordariomycetes</taxon>
        <taxon>Hypocreomycetidae</taxon>
        <taxon>Hypocreales</taxon>
        <taxon>Clavicipitaceae</taxon>
        <taxon>Metarhizium</taxon>
    </lineage>
</organism>
<dbReference type="Gene3D" id="1.10.20.10">
    <property type="entry name" value="Histone, subunit A"/>
    <property type="match status" value="1"/>
</dbReference>
<feature type="compositionally biased region" description="Basic and acidic residues" evidence="1">
    <location>
        <begin position="324"/>
        <end position="343"/>
    </location>
</feature>
<sequence>MEPPVKRRRLGENPQFWDDEADEADEEDEEWEEYDGDDDVRNGEALHEQREGSLEQDDGYQLAIEKAYADNRFRATMAHIFKKYGRDFEGIGDEIDLSTGEIVVNNGHIENMRNEVDVGDVPGCHNGDVDEAEDDHYDRTLPKNFPGDESGHSQSRELKAVGSIDGDDNASQSWTSDVDETEPTPDNIQLQRLQQSFGLDSVDAITGYDPTVDGGRGLIPGLYGGGGLRYASALGEFGASPFALGPWDMLPQAQERYEFPKQDGSSSIWAPDYRFNDNEPEQRSSGRARLGLSRVKSRASKLKALPAPWTQSRERVADSGSNKRPGDAPRQHYDAPSNREHPMHLGSTSWLETMEESDTIDDAVFSAGEVPMSSDTGDTTDEVPLPKKNTASSAIPRVIPDSQDSHVSLNNEPAQINAKSKARQSIKPKSRDFSSACVLSDDESPLYAQPLSSNAITDPAKPSEALSSASAVPAPNVNPDGTVIKRGRGRPRKYPPGYRPPRNYRRKPKPPLSELPSLTRPLTVPTMPNIPFMGTMPTALTGQSLTQPMAPSRAQPKTQQTAQSTTHTSRTEAVPGLKRKRGRPRKYPLAGTTTQQQPRSPTREQTQQPTGQAPYLQPGIQQQGFQYPFYPWFQQPLFQFPQQMAYQPLQQSYNQHPLFQFQQQMVQQPVQLLGQPILPFRPAQSQSPSQPVKRKRGRPRKYPVKFDTVYPGYVMNRKRNAPKYMYEGLPSHPQLPGLQNSMTALLSGQSGRMMVSEDAWYGVARQLAQDIACLQGGSLYNSQFQTEPPVSTKETPRSSSEKAELPGADPYIPQRTEDEPLRITELPEVSDIEAVPSANHECRIDNTVSLLHDVAVTEHEYVDSSSIEGNMIDPMLDGSPQIEFDMFDDASLGPPPFDSGMIYTDSIDPALSEQAPMEASEAISAATELASDMIEPDTFDTALVDPALMMEDPDLQMEEDDAGFVIMPSSPRSVTEVVHTTPSPSPPRSIKNSLPVEETEPPVEETEPPVEETEPPVEETEPPVEETEPPVEGTERCTRISAQALHANSHTLVPLESIEGSSPMRHEPDHFDLPSSPESVDNRVALSVVPRKEPVAEPEELAEHLVSPTRKDAFDLDGSNEETPSSACEGITATAPSRESPPTATMTLDPRKKKPIASEQDLAKENEESSASAVDHVQAPPSIIDCGQTLIKEPRTPERIDVQPPKLIERHRDNEVAPVPRTELPADAVPRPRTPEPPKTVKTAFQTPKTSSEQRPSTVLRSAGRCTPNFVESPLFVQSPTPSPPKKKEHTVERRTMGELKKAILEPRQKATVPKPVFHKVKPKLIETETGGSSVTTKLRRKLPDVPVLYPSKSAKMNRPHVPKPAVAKTPTPQDKASTSMKKPHSRRSLLSLVSGNGSSQDLDEEFDELGTSTRSDSSSPTKLSKPLIPTDSYRDIPPKKTSASATDTQTKSPKKKSERDEPRETIPKIQGKRREEAKAKKKKRRHTDGSRSKSTSTSGGMLVIIGAQLHRNGVMDMGNNI</sequence>
<evidence type="ECO:0008006" key="4">
    <source>
        <dbReference type="Google" id="ProtNLM"/>
    </source>
</evidence>
<dbReference type="Proteomes" id="UP000317257">
    <property type="component" value="Unassembled WGS sequence"/>
</dbReference>
<dbReference type="GO" id="GO:0005634">
    <property type="term" value="C:nucleus"/>
    <property type="evidence" value="ECO:0007669"/>
    <property type="project" value="InterPro"/>
</dbReference>
<dbReference type="PANTHER" id="PTHR15992">
    <property type="entry name" value="HOLLIDAY JUNCTION RECOGNITION PROTEIN"/>
    <property type="match status" value="1"/>
</dbReference>
<dbReference type="EMBL" id="SBHS01000008">
    <property type="protein sequence ID" value="TWU75269.1"/>
    <property type="molecule type" value="Genomic_DNA"/>
</dbReference>
<feature type="compositionally biased region" description="Low complexity" evidence="1">
    <location>
        <begin position="1389"/>
        <end position="1400"/>
    </location>
</feature>
<feature type="region of interest" description="Disordered" evidence="1">
    <location>
        <begin position="1329"/>
        <end position="1504"/>
    </location>
</feature>
<feature type="compositionally biased region" description="Polar residues" evidence="1">
    <location>
        <begin position="1243"/>
        <end position="1260"/>
    </location>
</feature>
<feature type="compositionally biased region" description="Basic and acidic residues" evidence="1">
    <location>
        <begin position="794"/>
        <end position="804"/>
    </location>
</feature>